<keyword evidence="4" id="KW-0560">Oxidoreductase</keyword>
<dbReference type="PRINTS" id="PR00368">
    <property type="entry name" value="FADPNR"/>
</dbReference>
<dbReference type="PANTHER" id="PTHR43400:SF10">
    <property type="entry name" value="3-OXOSTEROID 1-DEHYDROGENASE"/>
    <property type="match status" value="1"/>
</dbReference>
<evidence type="ECO:0000256" key="3">
    <source>
        <dbReference type="ARBA" id="ARBA00022827"/>
    </source>
</evidence>
<dbReference type="InterPro" id="IPR036188">
    <property type="entry name" value="FAD/NAD-bd_sf"/>
</dbReference>
<accession>A0ABV1JBB1</accession>
<dbReference type="PROSITE" id="PS51318">
    <property type="entry name" value="TAT"/>
    <property type="match status" value="1"/>
</dbReference>
<dbReference type="SUPFAM" id="SSF51905">
    <property type="entry name" value="FAD/NAD(P)-binding domain"/>
    <property type="match status" value="1"/>
</dbReference>
<dbReference type="InterPro" id="IPR027477">
    <property type="entry name" value="Succ_DH/fumarate_Rdtase_cat_sf"/>
</dbReference>
<comment type="cofactor">
    <cofactor evidence="1">
        <name>FAD</name>
        <dbReference type="ChEBI" id="CHEBI:57692"/>
    </cofactor>
</comment>
<dbReference type="PROSITE" id="PS51257">
    <property type="entry name" value="PROKAR_LIPOPROTEIN"/>
    <property type="match status" value="1"/>
</dbReference>
<name>A0ABV1JBB1_9ACTN</name>
<organism evidence="6 7">
    <name type="scientific">Raoultibacter massiliensis</name>
    <dbReference type="NCBI Taxonomy" id="1852371"/>
    <lineage>
        <taxon>Bacteria</taxon>
        <taxon>Bacillati</taxon>
        <taxon>Actinomycetota</taxon>
        <taxon>Coriobacteriia</taxon>
        <taxon>Eggerthellales</taxon>
        <taxon>Eggerthellaceae</taxon>
        <taxon>Raoultibacter</taxon>
    </lineage>
</organism>
<dbReference type="RefSeq" id="WP_102375451.1">
    <property type="nucleotide sequence ID" value="NZ_JBBNOP010000001.1"/>
</dbReference>
<dbReference type="Gene3D" id="3.90.700.10">
    <property type="entry name" value="Succinate dehydrogenase/fumarate reductase flavoprotein, catalytic domain"/>
    <property type="match status" value="1"/>
</dbReference>
<comment type="caution">
    <text evidence="6">The sequence shown here is derived from an EMBL/GenBank/DDBJ whole genome shotgun (WGS) entry which is preliminary data.</text>
</comment>
<dbReference type="PANTHER" id="PTHR43400">
    <property type="entry name" value="FUMARATE REDUCTASE"/>
    <property type="match status" value="1"/>
</dbReference>
<dbReference type="EMBL" id="JBBNOP010000001">
    <property type="protein sequence ID" value="MEQ3361626.1"/>
    <property type="molecule type" value="Genomic_DNA"/>
</dbReference>
<evidence type="ECO:0000259" key="5">
    <source>
        <dbReference type="Pfam" id="PF00890"/>
    </source>
</evidence>
<gene>
    <name evidence="6" type="ORF">AAA083_01405</name>
</gene>
<dbReference type="InterPro" id="IPR003953">
    <property type="entry name" value="FAD-dep_OxRdtase_2_FAD-bd"/>
</dbReference>
<evidence type="ECO:0000313" key="6">
    <source>
        <dbReference type="EMBL" id="MEQ3361626.1"/>
    </source>
</evidence>
<protein>
    <submittedName>
        <fullName evidence="6">FAD-binding protein</fullName>
    </submittedName>
</protein>
<keyword evidence="7" id="KW-1185">Reference proteome</keyword>
<feature type="domain" description="FAD-dependent oxidoreductase 2 FAD-binding" evidence="5">
    <location>
        <begin position="52"/>
        <end position="472"/>
    </location>
</feature>
<dbReference type="SUPFAM" id="SSF56425">
    <property type="entry name" value="Succinate dehydrogenase/fumarate reductase flavoprotein, catalytic domain"/>
    <property type="match status" value="1"/>
</dbReference>
<evidence type="ECO:0000313" key="7">
    <source>
        <dbReference type="Proteomes" id="UP001487305"/>
    </source>
</evidence>
<proteinExistence type="predicted"/>
<evidence type="ECO:0000256" key="2">
    <source>
        <dbReference type="ARBA" id="ARBA00022630"/>
    </source>
</evidence>
<keyword evidence="3" id="KW-0274">FAD</keyword>
<dbReference type="InterPro" id="IPR006311">
    <property type="entry name" value="TAT_signal"/>
</dbReference>
<dbReference type="Proteomes" id="UP001487305">
    <property type="component" value="Unassembled WGS sequence"/>
</dbReference>
<dbReference type="InterPro" id="IPR050315">
    <property type="entry name" value="FAD-oxidoreductase_2"/>
</dbReference>
<reference evidence="6 7" key="1">
    <citation type="submission" date="2024-04" db="EMBL/GenBank/DDBJ databases">
        <title>Human intestinal bacterial collection.</title>
        <authorList>
            <person name="Pauvert C."/>
            <person name="Hitch T.C.A."/>
            <person name="Clavel T."/>
        </authorList>
    </citation>
    <scope>NUCLEOTIDE SEQUENCE [LARGE SCALE GENOMIC DNA]</scope>
    <source>
        <strain evidence="6 7">CLA-KB-H42</strain>
    </source>
</reference>
<sequence length="504" mass="52357">MLDEKRISRRGFVGAALVGTMGVAASSFLAGCSSPETTEGATTAQTWDEEVDVVVVGTGGAGYAAAIEAANGGASVLMLEKTNIIGGDSTLCDGILGGWGTKLAAAQGVSVTADEVYGWFMGHPEWYGPKDAEIARLYADKSGETIDWLQEIGVPFVDEVAPRFGYTELPVIHQVDGKGAEMIRVLAQVAEDAGVSTMTETAATELLSDENGRVIGIAASSKKGDLAIKARKGVILATGGHSGSAAMIAALNAECANILPGSSPGVTGDGLVMAMDFGAYTTRVSDMPLMSSLAGLETGSIVNLNYSERLHGLWLDANGERFFNEETPYEDPTGHRAIVRKQNEQGKPVVVLLPTTPELEAVLAVRELNWAKADTVEEVAELVGLDRASVKATVDRYNGFCEAGKDEDFGRPAEFLIPMTGPFYAATVAVSTSVTTGGIKTNTQAQALKLTAPDQDGVATSTVPGLYAAGVACEWNCAAGATVLCAMTMGRIAGQNAAKEETAA</sequence>
<keyword evidence="2" id="KW-0285">Flavoprotein</keyword>
<dbReference type="Gene3D" id="3.50.50.60">
    <property type="entry name" value="FAD/NAD(P)-binding domain"/>
    <property type="match status" value="1"/>
</dbReference>
<evidence type="ECO:0000256" key="4">
    <source>
        <dbReference type="ARBA" id="ARBA00023002"/>
    </source>
</evidence>
<evidence type="ECO:0000256" key="1">
    <source>
        <dbReference type="ARBA" id="ARBA00001974"/>
    </source>
</evidence>
<dbReference type="Pfam" id="PF00890">
    <property type="entry name" value="FAD_binding_2"/>
    <property type="match status" value="1"/>
</dbReference>